<keyword evidence="2" id="KW-0732">Signal</keyword>
<sequence>MIDLKRSSIAAAAVFALSAGLAGCGASGEDTASADEKPSVAQAADTAKATPSTAAQASGKASPSSSTQPTATPSPPGPYEPATPKHPARNVPEPGPLPKVAKEKNKVGQLAFAEHWFKEVNYAWETGGFRDEFWEITSRDCEYCQAAEKTFARMKKHNAWIVGGYIHHENIHAPNKKLDDGTYYVTFTTREEERVFYTPDKTTSVGTTSAGQTDSGLLILKRKNDGWEVQGVYGAEN</sequence>
<feature type="compositionally biased region" description="Low complexity" evidence="1">
    <location>
        <begin position="61"/>
        <end position="71"/>
    </location>
</feature>
<evidence type="ECO:0000313" key="5">
    <source>
        <dbReference type="Proteomes" id="UP001240483"/>
    </source>
</evidence>
<dbReference type="AlphaFoldDB" id="A0AAP4FE33"/>
<reference evidence="4" key="1">
    <citation type="submission" date="2023-05" db="EMBL/GenBank/DDBJ databases">
        <title>Cataloging the Phylogenetic Diversity of Human Bladder Bacteria.</title>
        <authorList>
            <person name="Du J."/>
        </authorList>
    </citation>
    <scope>NUCLEOTIDE SEQUENCE</scope>
    <source>
        <strain evidence="4">UMB9978</strain>
    </source>
</reference>
<evidence type="ECO:0000313" key="4">
    <source>
        <dbReference type="EMBL" id="MDK6274258.1"/>
    </source>
</evidence>
<name>A0AAP4FE33_9MICC</name>
<dbReference type="EMBL" id="JASODW010000001">
    <property type="protein sequence ID" value="MDK6274258.1"/>
    <property type="molecule type" value="Genomic_DNA"/>
</dbReference>
<evidence type="ECO:0000256" key="2">
    <source>
        <dbReference type="SAM" id="SignalP"/>
    </source>
</evidence>
<organism evidence="4 5">
    <name type="scientific">Pseudoglutamicibacter cumminsii</name>
    <dbReference type="NCBI Taxonomy" id="156979"/>
    <lineage>
        <taxon>Bacteria</taxon>
        <taxon>Bacillati</taxon>
        <taxon>Actinomycetota</taxon>
        <taxon>Actinomycetes</taxon>
        <taxon>Micrococcales</taxon>
        <taxon>Micrococcaceae</taxon>
        <taxon>Pseudoglutamicibacter</taxon>
    </lineage>
</organism>
<feature type="chain" id="PRO_5042953919" evidence="2">
    <location>
        <begin position="23"/>
        <end position="237"/>
    </location>
</feature>
<gene>
    <name evidence="4" type="ORF">QP116_00580</name>
</gene>
<feature type="region of interest" description="Disordered" evidence="1">
    <location>
        <begin position="24"/>
        <end position="100"/>
    </location>
</feature>
<dbReference type="Proteomes" id="UP001240483">
    <property type="component" value="Unassembled WGS sequence"/>
</dbReference>
<feature type="compositionally biased region" description="Pro residues" evidence="1">
    <location>
        <begin position="72"/>
        <end position="81"/>
    </location>
</feature>
<evidence type="ECO:0000256" key="1">
    <source>
        <dbReference type="SAM" id="MobiDB-lite"/>
    </source>
</evidence>
<evidence type="ECO:0000259" key="3">
    <source>
        <dbReference type="Pfam" id="PF19843"/>
    </source>
</evidence>
<dbReference type="InterPro" id="IPR046281">
    <property type="entry name" value="DUF6318"/>
</dbReference>
<feature type="signal peptide" evidence="2">
    <location>
        <begin position="1"/>
        <end position="22"/>
    </location>
</feature>
<dbReference type="RefSeq" id="WP_285332287.1">
    <property type="nucleotide sequence ID" value="NZ_JASODW010000001.1"/>
</dbReference>
<comment type="caution">
    <text evidence="4">The sequence shown here is derived from an EMBL/GenBank/DDBJ whole genome shotgun (WGS) entry which is preliminary data.</text>
</comment>
<protein>
    <submittedName>
        <fullName evidence="4">DUF6318 family protein</fullName>
    </submittedName>
</protein>
<proteinExistence type="predicted"/>
<dbReference type="PROSITE" id="PS51257">
    <property type="entry name" value="PROKAR_LIPOPROTEIN"/>
    <property type="match status" value="1"/>
</dbReference>
<accession>A0AAP4FE33</accession>
<dbReference type="Pfam" id="PF19843">
    <property type="entry name" value="DUF6318"/>
    <property type="match status" value="1"/>
</dbReference>
<feature type="domain" description="DUF6318" evidence="3">
    <location>
        <begin position="78"/>
        <end position="231"/>
    </location>
</feature>